<evidence type="ECO:0000313" key="2">
    <source>
        <dbReference type="EMBL" id="GAA4355324.1"/>
    </source>
</evidence>
<name>A0ABP8IB94_9BACT</name>
<gene>
    <name evidence="2" type="ORF">GCM10023185_18050</name>
</gene>
<organism evidence="2 3">
    <name type="scientific">Hymenobacter saemangeumensis</name>
    <dbReference type="NCBI Taxonomy" id="1084522"/>
    <lineage>
        <taxon>Bacteria</taxon>
        <taxon>Pseudomonadati</taxon>
        <taxon>Bacteroidota</taxon>
        <taxon>Cytophagia</taxon>
        <taxon>Cytophagales</taxon>
        <taxon>Hymenobacteraceae</taxon>
        <taxon>Hymenobacter</taxon>
    </lineage>
</organism>
<proteinExistence type="predicted"/>
<feature type="signal peptide" evidence="1">
    <location>
        <begin position="1"/>
        <end position="25"/>
    </location>
</feature>
<protein>
    <recommendedName>
        <fullName evidence="4">DUF4105 domain-containing protein</fullName>
    </recommendedName>
</protein>
<reference evidence="3" key="1">
    <citation type="journal article" date="2019" name="Int. J. Syst. Evol. Microbiol.">
        <title>The Global Catalogue of Microorganisms (GCM) 10K type strain sequencing project: providing services to taxonomists for standard genome sequencing and annotation.</title>
        <authorList>
            <consortium name="The Broad Institute Genomics Platform"/>
            <consortium name="The Broad Institute Genome Sequencing Center for Infectious Disease"/>
            <person name="Wu L."/>
            <person name="Ma J."/>
        </authorList>
    </citation>
    <scope>NUCLEOTIDE SEQUENCE [LARGE SCALE GENOMIC DNA]</scope>
    <source>
        <strain evidence="3">JCM 17923</strain>
    </source>
</reference>
<keyword evidence="1" id="KW-0732">Signal</keyword>
<comment type="caution">
    <text evidence="2">The sequence shown here is derived from an EMBL/GenBank/DDBJ whole genome shotgun (WGS) entry which is preliminary data.</text>
</comment>
<evidence type="ECO:0000313" key="3">
    <source>
        <dbReference type="Proteomes" id="UP001501153"/>
    </source>
</evidence>
<evidence type="ECO:0008006" key="4">
    <source>
        <dbReference type="Google" id="ProtNLM"/>
    </source>
</evidence>
<feature type="chain" id="PRO_5047162189" description="DUF4105 domain-containing protein" evidence="1">
    <location>
        <begin position="26"/>
        <end position="206"/>
    </location>
</feature>
<dbReference type="EMBL" id="BAABGZ010000018">
    <property type="protein sequence ID" value="GAA4355324.1"/>
    <property type="molecule type" value="Genomic_DNA"/>
</dbReference>
<dbReference type="Proteomes" id="UP001501153">
    <property type="component" value="Unassembled WGS sequence"/>
</dbReference>
<keyword evidence="3" id="KW-1185">Reference proteome</keyword>
<sequence length="206" mass="23667">MLATRMKTLIILTTLSLSLSTLLNGQGINKAYVDKWVKTADNSFAIDSVKRYYINEHCLTSFDTLDLSSKLKEILPNEIVRVSFSEMNMCGYEPGRGFVSIISIHQQPQEKINEQMEYVKELFVGNDNFLVKYLLNSAKLPTLYIDRVVVPRSRINSVLNELDPNNLLLVDFCPFPISTNLYPFPMSNKLPRQNERNGVVQIWKKK</sequence>
<evidence type="ECO:0000256" key="1">
    <source>
        <dbReference type="SAM" id="SignalP"/>
    </source>
</evidence>
<accession>A0ABP8IB94</accession>